<keyword evidence="3" id="KW-0479">Metal-binding</keyword>
<evidence type="ECO:0000313" key="9">
    <source>
        <dbReference type="EMBL" id="GER94331.1"/>
    </source>
</evidence>
<evidence type="ECO:0000256" key="7">
    <source>
        <dbReference type="ARBA" id="ARBA00023118"/>
    </source>
</evidence>
<dbReference type="GO" id="GO:0004521">
    <property type="term" value="F:RNA endonuclease activity"/>
    <property type="evidence" value="ECO:0007669"/>
    <property type="project" value="InterPro"/>
</dbReference>
<protein>
    <submittedName>
        <fullName evidence="8">CRISPR-associated endonuclease Cas2</fullName>
    </submittedName>
</protein>
<dbReference type="PANTHER" id="PTHR34405:SF3">
    <property type="entry name" value="CRISPR-ASSOCIATED ENDORIBONUCLEASE CAS2 3"/>
    <property type="match status" value="1"/>
</dbReference>
<proteinExistence type="inferred from homology"/>
<evidence type="ECO:0000256" key="2">
    <source>
        <dbReference type="ARBA" id="ARBA00022722"/>
    </source>
</evidence>
<keyword evidence="6" id="KW-0460">Magnesium</keyword>
<name>A0A5J4L628_9ZZZZ</name>
<evidence type="ECO:0000256" key="3">
    <source>
        <dbReference type="ARBA" id="ARBA00022723"/>
    </source>
</evidence>
<dbReference type="EMBL" id="BLAB01000001">
    <property type="protein sequence ID" value="GER94331.1"/>
    <property type="molecule type" value="Genomic_DNA"/>
</dbReference>
<evidence type="ECO:0000256" key="5">
    <source>
        <dbReference type="ARBA" id="ARBA00022801"/>
    </source>
</evidence>
<dbReference type="InterPro" id="IPR019199">
    <property type="entry name" value="Virulence_VapD/CRISPR_Cas2"/>
</dbReference>
<evidence type="ECO:0000313" key="8">
    <source>
        <dbReference type="EMBL" id="GER94321.1"/>
    </source>
</evidence>
<evidence type="ECO:0000256" key="4">
    <source>
        <dbReference type="ARBA" id="ARBA00022759"/>
    </source>
</evidence>
<dbReference type="Gene3D" id="3.30.70.240">
    <property type="match status" value="1"/>
</dbReference>
<dbReference type="PANTHER" id="PTHR34405">
    <property type="entry name" value="CRISPR-ASSOCIATED ENDORIBONUCLEASE CAS2"/>
    <property type="match status" value="1"/>
</dbReference>
<keyword evidence="5" id="KW-0378">Hydrolase</keyword>
<comment type="cofactor">
    <cofactor evidence="1">
        <name>Mg(2+)</name>
        <dbReference type="ChEBI" id="CHEBI:18420"/>
    </cofactor>
</comment>
<organism evidence="8">
    <name type="scientific">hot springs metagenome</name>
    <dbReference type="NCBI Taxonomy" id="433727"/>
    <lineage>
        <taxon>unclassified sequences</taxon>
        <taxon>metagenomes</taxon>
        <taxon>ecological metagenomes</taxon>
    </lineage>
</organism>
<dbReference type="GO" id="GO:0016787">
    <property type="term" value="F:hydrolase activity"/>
    <property type="evidence" value="ECO:0007669"/>
    <property type="project" value="UniProtKB-KW"/>
</dbReference>
<dbReference type="EMBL" id="BLAB01000001">
    <property type="protein sequence ID" value="GER94321.1"/>
    <property type="molecule type" value="Genomic_DNA"/>
</dbReference>
<reference evidence="8" key="1">
    <citation type="submission" date="2019-10" db="EMBL/GenBank/DDBJ databases">
        <title>Metagenomic sequencing of thiosulfate-disproportionating enrichment culture.</title>
        <authorList>
            <person name="Umezawa K."/>
            <person name="Kojima H."/>
            <person name="Fukui M."/>
        </authorList>
    </citation>
    <scope>NUCLEOTIDE SEQUENCE</scope>
    <source>
        <strain evidence="8">45J</strain>
    </source>
</reference>
<evidence type="ECO:0000256" key="1">
    <source>
        <dbReference type="ARBA" id="ARBA00001946"/>
    </source>
</evidence>
<keyword evidence="2" id="KW-0540">Nuclease</keyword>
<dbReference type="AlphaFoldDB" id="A0A5J4L628"/>
<evidence type="ECO:0000256" key="6">
    <source>
        <dbReference type="ARBA" id="ARBA00022842"/>
    </source>
</evidence>
<dbReference type="SUPFAM" id="SSF143430">
    <property type="entry name" value="TTP0101/SSO1404-like"/>
    <property type="match status" value="1"/>
</dbReference>
<sequence>MKKTRFSDYAVVYDITDDLERARVDKVLKGFGFRIQKSVFECRLDRKNRDELIKKLNALNIQTGFIKIYRLEYSYKSNIIGVKDTDDIDDGYVFVV</sequence>
<dbReference type="GO" id="GO:0051607">
    <property type="term" value="P:defense response to virus"/>
    <property type="evidence" value="ECO:0007669"/>
    <property type="project" value="UniProtKB-KW"/>
</dbReference>
<comment type="caution">
    <text evidence="8">The sequence shown here is derived from an EMBL/GenBank/DDBJ whole genome shotgun (WGS) entry which is preliminary data.</text>
</comment>
<dbReference type="CDD" id="cd09725">
    <property type="entry name" value="Cas2_I_II_III"/>
    <property type="match status" value="1"/>
</dbReference>
<dbReference type="Pfam" id="PF09827">
    <property type="entry name" value="CRISPR_Cas2"/>
    <property type="match status" value="1"/>
</dbReference>
<dbReference type="InterPro" id="IPR021127">
    <property type="entry name" value="CRISPR_associated_Cas2"/>
</dbReference>
<keyword evidence="7" id="KW-0051">Antiviral defense</keyword>
<dbReference type="HAMAP" id="MF_01471">
    <property type="entry name" value="Cas2"/>
    <property type="match status" value="1"/>
</dbReference>
<dbReference type="GO" id="GO:0046872">
    <property type="term" value="F:metal ion binding"/>
    <property type="evidence" value="ECO:0007669"/>
    <property type="project" value="UniProtKB-KW"/>
</dbReference>
<dbReference type="GO" id="GO:0043571">
    <property type="term" value="P:maintenance of CRISPR repeat elements"/>
    <property type="evidence" value="ECO:0007669"/>
    <property type="project" value="InterPro"/>
</dbReference>
<dbReference type="NCBIfam" id="TIGR01573">
    <property type="entry name" value="cas2"/>
    <property type="match status" value="1"/>
</dbReference>
<gene>
    <name evidence="8" type="ORF">A45J_2082</name>
    <name evidence="9" type="ORF">A45J_2092</name>
</gene>
<keyword evidence="4 8" id="KW-0255">Endonuclease</keyword>
<accession>A0A5J4L628</accession>